<feature type="transmembrane region" description="Helical" evidence="1">
    <location>
        <begin position="61"/>
        <end position="80"/>
    </location>
</feature>
<reference evidence="2 3" key="1">
    <citation type="submission" date="2018-02" db="EMBL/GenBank/DDBJ databases">
        <title>Subsurface microbial communities from deep shales in Ohio and West Virginia, USA.</title>
        <authorList>
            <person name="Wrighton K."/>
        </authorList>
    </citation>
    <scope>NUCLEOTIDE SEQUENCE [LARGE SCALE GENOMIC DNA]</scope>
    <source>
        <strain evidence="2 3">MARC-MIP3H16</strain>
    </source>
</reference>
<evidence type="ECO:0000256" key="1">
    <source>
        <dbReference type="SAM" id="Phobius"/>
    </source>
</evidence>
<feature type="transmembrane region" description="Helical" evidence="1">
    <location>
        <begin position="206"/>
        <end position="226"/>
    </location>
</feature>
<dbReference type="EMBL" id="PTIW01000017">
    <property type="protein sequence ID" value="PPK60740.1"/>
    <property type="molecule type" value="Genomic_DNA"/>
</dbReference>
<keyword evidence="1" id="KW-0812">Transmembrane</keyword>
<feature type="transmembrane region" description="Helical" evidence="1">
    <location>
        <begin position="151"/>
        <end position="168"/>
    </location>
</feature>
<feature type="transmembrane region" description="Helical" evidence="1">
    <location>
        <begin position="87"/>
        <end position="106"/>
    </location>
</feature>
<feature type="transmembrane region" description="Helical" evidence="1">
    <location>
        <begin position="232"/>
        <end position="250"/>
    </location>
</feature>
<protein>
    <submittedName>
        <fullName evidence="2">Uncharacterized protein</fullName>
    </submittedName>
</protein>
<keyword evidence="1" id="KW-0472">Membrane</keyword>
<feature type="transmembrane region" description="Helical" evidence="1">
    <location>
        <begin position="112"/>
        <end position="131"/>
    </location>
</feature>
<evidence type="ECO:0000313" key="2">
    <source>
        <dbReference type="EMBL" id="PPK60740.1"/>
    </source>
</evidence>
<gene>
    <name evidence="2" type="ORF">B0F89_11755</name>
</gene>
<dbReference type="Proteomes" id="UP000239861">
    <property type="component" value="Unassembled WGS sequence"/>
</dbReference>
<name>A0AB36ZUP0_9BACT</name>
<feature type="transmembrane region" description="Helical" evidence="1">
    <location>
        <begin position="174"/>
        <end position="194"/>
    </location>
</feature>
<evidence type="ECO:0000313" key="3">
    <source>
        <dbReference type="Proteomes" id="UP000239861"/>
    </source>
</evidence>
<keyword evidence="1" id="KW-1133">Transmembrane helix</keyword>
<sequence>MELLIIKAVTAVVIVITLSIIAEKVSAKLSGILSGLPLGTMVVLIFFAIEHGINYSVEASLYNIHGLLALLSFIIGYYISTFYKRKFDIFVSIIVSFVFYLVAAFILAHVPIHVVFTPIAVITIITLATIYFAKIPDNAKKINTKITFKDLLLRTILTVVIFLLVTSIPKIAPVNIAGIFSAFPSMMFPLLLIVHFNHSSNQARTILKNTPSGLSSIVIFCVSVHFTYPMLGIFLGTLISFITCIIYIVIQLKLLDYFGVNVNAKQKKSDFKTS</sequence>
<feature type="transmembrane region" description="Helical" evidence="1">
    <location>
        <begin position="29"/>
        <end position="49"/>
    </location>
</feature>
<dbReference type="AlphaFoldDB" id="A0AB36ZUP0"/>
<feature type="transmembrane region" description="Helical" evidence="1">
    <location>
        <begin position="6"/>
        <end position="22"/>
    </location>
</feature>
<comment type="caution">
    <text evidence="2">The sequence shown here is derived from an EMBL/GenBank/DDBJ whole genome shotgun (WGS) entry which is preliminary data.</text>
</comment>
<dbReference type="RefSeq" id="WP_228153559.1">
    <property type="nucleotide sequence ID" value="NZ_PTIW01000017.1"/>
</dbReference>
<proteinExistence type="predicted"/>
<accession>A0AB36ZUP0</accession>
<organism evidence="2 3">
    <name type="scientific">Malaciobacter marinus</name>
    <dbReference type="NCBI Taxonomy" id="505249"/>
    <lineage>
        <taxon>Bacteria</taxon>
        <taxon>Pseudomonadati</taxon>
        <taxon>Campylobacterota</taxon>
        <taxon>Epsilonproteobacteria</taxon>
        <taxon>Campylobacterales</taxon>
        <taxon>Arcobacteraceae</taxon>
        <taxon>Malaciobacter</taxon>
    </lineage>
</organism>